<dbReference type="InterPro" id="IPR002048">
    <property type="entry name" value="EF_hand_dom"/>
</dbReference>
<keyword evidence="6" id="KW-0677">Repeat</keyword>
<keyword evidence="9" id="KW-0809">Transit peptide</keyword>
<keyword evidence="14" id="KW-1133">Transmembrane helix</keyword>
<feature type="transmembrane region" description="Helical" evidence="14">
    <location>
        <begin position="12"/>
        <end position="31"/>
    </location>
</feature>
<dbReference type="AlphaFoldDB" id="A0A6U0MPY4"/>
<name>A0A6U0MPY4_MICPS</name>
<dbReference type="CDD" id="cd00051">
    <property type="entry name" value="EFh"/>
    <property type="match status" value="1"/>
</dbReference>
<keyword evidence="11" id="KW-0496">Mitochondrion</keyword>
<evidence type="ECO:0000256" key="6">
    <source>
        <dbReference type="ARBA" id="ARBA00022737"/>
    </source>
</evidence>
<evidence type="ECO:0000256" key="14">
    <source>
        <dbReference type="SAM" id="Phobius"/>
    </source>
</evidence>
<dbReference type="PANTHER" id="PTHR12294:SF1">
    <property type="entry name" value="CALCIUM UPTAKE PROTEIN 1, MITOCHONDRIAL"/>
    <property type="match status" value="1"/>
</dbReference>
<dbReference type="Gene3D" id="1.10.238.10">
    <property type="entry name" value="EF-hand"/>
    <property type="match status" value="2"/>
</dbReference>
<evidence type="ECO:0000256" key="10">
    <source>
        <dbReference type="ARBA" id="ARBA00023065"/>
    </source>
</evidence>
<dbReference type="InterPro" id="IPR011992">
    <property type="entry name" value="EF-hand-dom_pair"/>
</dbReference>
<dbReference type="GO" id="GO:0051560">
    <property type="term" value="P:mitochondrial calcium ion homeostasis"/>
    <property type="evidence" value="ECO:0007669"/>
    <property type="project" value="TreeGrafter"/>
</dbReference>
<feature type="domain" description="EF-hand" evidence="15">
    <location>
        <begin position="462"/>
        <end position="495"/>
    </location>
</feature>
<evidence type="ECO:0000259" key="15">
    <source>
        <dbReference type="PROSITE" id="PS50222"/>
    </source>
</evidence>
<keyword evidence="3" id="KW-0813">Transport</keyword>
<evidence type="ECO:0000256" key="13">
    <source>
        <dbReference type="ARBA" id="ARBA00038333"/>
    </source>
</evidence>
<evidence type="ECO:0000313" key="16">
    <source>
        <dbReference type="EMBL" id="CAD8513608.1"/>
    </source>
</evidence>
<evidence type="ECO:0000256" key="11">
    <source>
        <dbReference type="ARBA" id="ARBA00023128"/>
    </source>
</evidence>
<dbReference type="EMBL" id="HBEQ01001297">
    <property type="protein sequence ID" value="CAD8513608.1"/>
    <property type="molecule type" value="Transcribed_RNA"/>
</dbReference>
<comment type="subcellular location">
    <subcellularLocation>
        <location evidence="1">Mitochondrion inner membrane</location>
    </subcellularLocation>
    <subcellularLocation>
        <location evidence="2">Mitochondrion intermembrane space</location>
    </subcellularLocation>
</comment>
<dbReference type="GO" id="GO:0005509">
    <property type="term" value="F:calcium ion binding"/>
    <property type="evidence" value="ECO:0007669"/>
    <property type="project" value="InterPro"/>
</dbReference>
<dbReference type="GO" id="GO:0036444">
    <property type="term" value="P:calcium import into the mitochondrion"/>
    <property type="evidence" value="ECO:0007669"/>
    <property type="project" value="TreeGrafter"/>
</dbReference>
<dbReference type="PROSITE" id="PS50222">
    <property type="entry name" value="EF_HAND_2"/>
    <property type="match status" value="2"/>
</dbReference>
<evidence type="ECO:0000256" key="3">
    <source>
        <dbReference type="ARBA" id="ARBA00022448"/>
    </source>
</evidence>
<keyword evidence="7" id="KW-0999">Mitochondrion inner membrane</keyword>
<dbReference type="GO" id="GO:1990246">
    <property type="term" value="C:uniplex complex"/>
    <property type="evidence" value="ECO:0007669"/>
    <property type="project" value="TreeGrafter"/>
</dbReference>
<evidence type="ECO:0000256" key="4">
    <source>
        <dbReference type="ARBA" id="ARBA00022568"/>
    </source>
</evidence>
<evidence type="ECO:0000256" key="8">
    <source>
        <dbReference type="ARBA" id="ARBA00022837"/>
    </source>
</evidence>
<dbReference type="SMART" id="SM00054">
    <property type="entry name" value="EFh"/>
    <property type="match status" value="3"/>
</dbReference>
<dbReference type="Pfam" id="PF13202">
    <property type="entry name" value="EF-hand_5"/>
    <property type="match status" value="2"/>
</dbReference>
<gene>
    <name evidence="16" type="ORF">MCOM1403_LOCUS1033</name>
    <name evidence="17" type="ORF">MCOM1403_LOCUS1034</name>
</gene>
<proteinExistence type="inferred from homology"/>
<keyword evidence="12 14" id="KW-0472">Membrane</keyword>
<dbReference type="Pfam" id="PF13833">
    <property type="entry name" value="EF-hand_8"/>
    <property type="match status" value="1"/>
</dbReference>
<evidence type="ECO:0000256" key="2">
    <source>
        <dbReference type="ARBA" id="ARBA00004569"/>
    </source>
</evidence>
<comment type="similarity">
    <text evidence="13">Belongs to the MICU1 family. MICU1 subfamily.</text>
</comment>
<keyword evidence="5" id="KW-0479">Metal-binding</keyword>
<dbReference type="SUPFAM" id="SSF47473">
    <property type="entry name" value="EF-hand"/>
    <property type="match status" value="1"/>
</dbReference>
<dbReference type="PANTHER" id="PTHR12294">
    <property type="entry name" value="EF HAND DOMAIN FAMILY A1,A2-RELATED"/>
    <property type="match status" value="1"/>
</dbReference>
<dbReference type="EMBL" id="HBEQ01001298">
    <property type="protein sequence ID" value="CAD8513609.1"/>
    <property type="molecule type" value="Transcribed_RNA"/>
</dbReference>
<sequence length="495" mass="56025">MKNSSSENGPKTQISFLLISFTYVSSLFYIVGRKRTGTSLQLEQGSHTRSMRHGCKWQLLKLTPMVTYSSQLNWAFIRATNFFRTLEPKLVSSFRSSRLQLATFTGLSVACGWVITSSERISAQNYGLHSSHDACELQPYLASISEGPGFSFVFLSPEYRRNVFFVYEKRLRVYSPPEKVFEYFSSVKVREGTFMTSLDLMRAAVPVFQPVSSSTIRSGCLGGEHKDGAFSSLSSGSKSNFFDLFDTDSDGLISFPEYIFFITLLSLSENEVKSTFQKFDRDGSGKLCRIEFNAMMRAMRRSTSRGNGSGQRTGLKSTNPDVIGNSLVNYLFGDPVKEHKLSFEQFESFLRRIKNEIDSLEFQHYDYTNCGSISIQDFGYSVVAGANVRRMQYFIDRASRLVSNEIGTRGERVTKEQFMAFCRILKRQGTEFQLKIKNHMQSGGKLTKEYFISTAMECGAMLSSAQVDVIFFIFDVDGDGELSPDELLDVVCRRE</sequence>
<evidence type="ECO:0000256" key="5">
    <source>
        <dbReference type="ARBA" id="ARBA00022723"/>
    </source>
</evidence>
<dbReference type="PROSITE" id="PS00018">
    <property type="entry name" value="EF_HAND_1"/>
    <property type="match status" value="2"/>
</dbReference>
<protein>
    <recommendedName>
        <fullName evidence="15">EF-hand domain-containing protein</fullName>
    </recommendedName>
</protein>
<keyword evidence="14" id="KW-0812">Transmembrane</keyword>
<evidence type="ECO:0000256" key="9">
    <source>
        <dbReference type="ARBA" id="ARBA00022946"/>
    </source>
</evidence>
<evidence type="ECO:0000313" key="17">
    <source>
        <dbReference type="EMBL" id="CAD8513609.1"/>
    </source>
</evidence>
<keyword evidence="8" id="KW-0106">Calcium</keyword>
<organism evidence="17">
    <name type="scientific">Micromonas pusilla</name>
    <name type="common">Picoplanktonic green alga</name>
    <name type="synonym">Chromulina pusilla</name>
    <dbReference type="NCBI Taxonomy" id="38833"/>
    <lineage>
        <taxon>Eukaryota</taxon>
        <taxon>Viridiplantae</taxon>
        <taxon>Chlorophyta</taxon>
        <taxon>Mamiellophyceae</taxon>
        <taxon>Mamiellales</taxon>
        <taxon>Mamiellaceae</taxon>
        <taxon>Micromonas</taxon>
    </lineage>
</organism>
<evidence type="ECO:0000256" key="12">
    <source>
        <dbReference type="ARBA" id="ARBA00023136"/>
    </source>
</evidence>
<dbReference type="InterPro" id="IPR018247">
    <property type="entry name" value="EF_Hand_1_Ca_BS"/>
</dbReference>
<dbReference type="InterPro" id="IPR039800">
    <property type="entry name" value="MICU1/2/3"/>
</dbReference>
<dbReference type="GO" id="GO:0005758">
    <property type="term" value="C:mitochondrial intermembrane space"/>
    <property type="evidence" value="ECO:0007669"/>
    <property type="project" value="UniProtKB-SubCell"/>
</dbReference>
<accession>A0A6U0MPY4</accession>
<keyword evidence="4" id="KW-0109">Calcium transport</keyword>
<evidence type="ECO:0000256" key="7">
    <source>
        <dbReference type="ARBA" id="ARBA00022792"/>
    </source>
</evidence>
<reference evidence="17" key="1">
    <citation type="submission" date="2021-01" db="EMBL/GenBank/DDBJ databases">
        <authorList>
            <person name="Corre E."/>
            <person name="Pelletier E."/>
            <person name="Niang G."/>
            <person name="Scheremetjew M."/>
            <person name="Finn R."/>
            <person name="Kale V."/>
            <person name="Holt S."/>
            <person name="Cochrane G."/>
            <person name="Meng A."/>
            <person name="Brown T."/>
            <person name="Cohen L."/>
        </authorList>
    </citation>
    <scope>NUCLEOTIDE SEQUENCE</scope>
    <source>
        <strain evidence="17">CCMP1723</strain>
    </source>
</reference>
<keyword evidence="10" id="KW-0406">Ion transport</keyword>
<feature type="domain" description="EF-hand" evidence="15">
    <location>
        <begin position="267"/>
        <end position="302"/>
    </location>
</feature>
<evidence type="ECO:0000256" key="1">
    <source>
        <dbReference type="ARBA" id="ARBA00004273"/>
    </source>
</evidence>